<dbReference type="AlphaFoldDB" id="A0A2S7C3J6"/>
<dbReference type="RefSeq" id="WP_104615761.1">
    <property type="nucleotide sequence ID" value="NZ_JBHLXZ010000011.1"/>
</dbReference>
<dbReference type="Pfam" id="PF22741">
    <property type="entry name" value="PTP-NADK"/>
    <property type="match status" value="1"/>
</dbReference>
<keyword evidence="1" id="KW-0732">Signal</keyword>
<dbReference type="EMBL" id="MDEE01000014">
    <property type="protein sequence ID" value="PPU56030.1"/>
    <property type="molecule type" value="Genomic_DNA"/>
</dbReference>
<feature type="chain" id="PRO_5015444130" description="DSP-PTPase phosphatase fused to NAD+ Kinase domain-containing protein" evidence="1">
    <location>
        <begin position="22"/>
        <end position="165"/>
    </location>
</feature>
<reference evidence="3 4" key="1">
    <citation type="submission" date="2016-08" db="EMBL/GenBank/DDBJ databases">
        <authorList>
            <person name="Seilhamer J.J."/>
        </authorList>
    </citation>
    <scope>NUCLEOTIDE SEQUENCE [LARGE SCALE GENOMIC DNA]</scope>
    <source>
        <strain evidence="3 4">CFBP7245</strain>
    </source>
</reference>
<gene>
    <name evidence="3" type="ORF">XdyCFBP7245_11410</name>
</gene>
<dbReference type="Proteomes" id="UP000238908">
    <property type="component" value="Unassembled WGS sequence"/>
</dbReference>
<dbReference type="SUPFAM" id="SSF52799">
    <property type="entry name" value="(Phosphotyrosine protein) phosphatases II"/>
    <property type="match status" value="1"/>
</dbReference>
<protein>
    <recommendedName>
        <fullName evidence="2">DSP-PTPase phosphatase fused to NAD+ Kinase domain-containing protein</fullName>
    </recommendedName>
</protein>
<sequence length="165" mass="17350">MHQCLRHAAWCIALLSGIAFAQETPAGTTRNLVSSGQPTQADLRAAAAQGVTTVIDLRAPEEPRGYAQIAAADALGLCYVRLPIRNADALTPEAARVLQRVLDQQQQGTVLLHCASGNRAGALLALLAAREGASPEQALQIGREAGMQPSLEAAVRKQLGAEPQR</sequence>
<feature type="domain" description="DSP-PTPase phosphatase fused to NAD+ Kinase" evidence="2">
    <location>
        <begin position="32"/>
        <end position="142"/>
    </location>
</feature>
<organism evidence="3 4">
    <name type="scientific">Xanthomonas dyei</name>
    <dbReference type="NCBI Taxonomy" id="743699"/>
    <lineage>
        <taxon>Bacteria</taxon>
        <taxon>Pseudomonadati</taxon>
        <taxon>Pseudomonadota</taxon>
        <taxon>Gammaproteobacteria</taxon>
        <taxon>Lysobacterales</taxon>
        <taxon>Lysobacteraceae</taxon>
        <taxon>Xanthomonas</taxon>
    </lineage>
</organism>
<dbReference type="InterPro" id="IPR029021">
    <property type="entry name" value="Prot-tyrosine_phosphatase-like"/>
</dbReference>
<dbReference type="InterPro" id="IPR055214">
    <property type="entry name" value="PTP-NADK"/>
</dbReference>
<evidence type="ECO:0000313" key="3">
    <source>
        <dbReference type="EMBL" id="PPU56030.1"/>
    </source>
</evidence>
<evidence type="ECO:0000259" key="2">
    <source>
        <dbReference type="Pfam" id="PF22741"/>
    </source>
</evidence>
<dbReference type="Gene3D" id="3.90.190.10">
    <property type="entry name" value="Protein tyrosine phosphatase superfamily"/>
    <property type="match status" value="1"/>
</dbReference>
<evidence type="ECO:0000313" key="4">
    <source>
        <dbReference type="Proteomes" id="UP000238908"/>
    </source>
</evidence>
<proteinExistence type="predicted"/>
<comment type="caution">
    <text evidence="3">The sequence shown here is derived from an EMBL/GenBank/DDBJ whole genome shotgun (WGS) entry which is preliminary data.</text>
</comment>
<name>A0A2S7C3J6_9XANT</name>
<feature type="signal peptide" evidence="1">
    <location>
        <begin position="1"/>
        <end position="21"/>
    </location>
</feature>
<evidence type="ECO:0000256" key="1">
    <source>
        <dbReference type="SAM" id="SignalP"/>
    </source>
</evidence>
<dbReference type="GO" id="GO:0016791">
    <property type="term" value="F:phosphatase activity"/>
    <property type="evidence" value="ECO:0007669"/>
    <property type="project" value="UniProtKB-ARBA"/>
</dbReference>
<accession>A0A2S7C3J6</accession>